<keyword evidence="3 6" id="KW-1133">Transmembrane helix</keyword>
<proteinExistence type="predicted"/>
<dbReference type="GO" id="GO:0005886">
    <property type="term" value="C:plasma membrane"/>
    <property type="evidence" value="ECO:0007669"/>
    <property type="project" value="TreeGrafter"/>
</dbReference>
<dbReference type="InterPro" id="IPR000832">
    <property type="entry name" value="GPCR_2_secretin-like"/>
</dbReference>
<feature type="transmembrane region" description="Helical" evidence="6">
    <location>
        <begin position="144"/>
        <end position="163"/>
    </location>
</feature>
<feature type="region of interest" description="Disordered" evidence="5">
    <location>
        <begin position="406"/>
        <end position="441"/>
    </location>
</feature>
<dbReference type="AlphaFoldDB" id="A0A7S1CKR8"/>
<dbReference type="PANTHER" id="PTHR23112">
    <property type="entry name" value="G PROTEIN-COUPLED RECEPTOR 157-RELATED"/>
    <property type="match status" value="1"/>
</dbReference>
<feature type="transmembrane region" description="Helical" evidence="6">
    <location>
        <begin position="60"/>
        <end position="79"/>
    </location>
</feature>
<gene>
    <name evidence="8" type="ORF">BSP0115_LOCUS15232</name>
</gene>
<evidence type="ECO:0000256" key="4">
    <source>
        <dbReference type="ARBA" id="ARBA00023136"/>
    </source>
</evidence>
<dbReference type="Pfam" id="PF00002">
    <property type="entry name" value="7tm_2"/>
    <property type="match status" value="1"/>
</dbReference>
<feature type="transmembrane region" description="Helical" evidence="6">
    <location>
        <begin position="104"/>
        <end position="123"/>
    </location>
</feature>
<dbReference type="GO" id="GO:0004930">
    <property type="term" value="F:G protein-coupled receptor activity"/>
    <property type="evidence" value="ECO:0007669"/>
    <property type="project" value="InterPro"/>
</dbReference>
<comment type="subcellular location">
    <subcellularLocation>
        <location evidence="1">Membrane</location>
        <topology evidence="1">Multi-pass membrane protein</topology>
    </subcellularLocation>
</comment>
<feature type="transmembrane region" description="Helical" evidence="6">
    <location>
        <begin position="351"/>
        <end position="374"/>
    </location>
</feature>
<evidence type="ECO:0000256" key="3">
    <source>
        <dbReference type="ARBA" id="ARBA00022989"/>
    </source>
</evidence>
<accession>A0A7S1CKR8</accession>
<organism evidence="8">
    <name type="scientific">Bicosoecida sp. CB-2014</name>
    <dbReference type="NCBI Taxonomy" id="1486930"/>
    <lineage>
        <taxon>Eukaryota</taxon>
        <taxon>Sar</taxon>
        <taxon>Stramenopiles</taxon>
        <taxon>Bigyra</taxon>
        <taxon>Opalozoa</taxon>
        <taxon>Bicosoecida</taxon>
    </lineage>
</organism>
<protein>
    <recommendedName>
        <fullName evidence="7">G-protein coupled receptors family 2 profile 2 domain-containing protein</fullName>
    </recommendedName>
</protein>
<feature type="domain" description="G-protein coupled receptors family 2 profile 2" evidence="7">
    <location>
        <begin position="59"/>
        <end position="203"/>
    </location>
</feature>
<evidence type="ECO:0000313" key="8">
    <source>
        <dbReference type="EMBL" id="CAD8921969.1"/>
    </source>
</evidence>
<dbReference type="Gene3D" id="1.20.1070.10">
    <property type="entry name" value="Rhodopsin 7-helix transmembrane proteins"/>
    <property type="match status" value="1"/>
</dbReference>
<name>A0A7S1CKR8_9STRA</name>
<feature type="transmembrane region" description="Helical" evidence="6">
    <location>
        <begin position="183"/>
        <end position="209"/>
    </location>
</feature>
<reference evidence="8" key="1">
    <citation type="submission" date="2021-01" db="EMBL/GenBank/DDBJ databases">
        <authorList>
            <person name="Corre E."/>
            <person name="Pelletier E."/>
            <person name="Niang G."/>
            <person name="Scheremetjew M."/>
            <person name="Finn R."/>
            <person name="Kale V."/>
            <person name="Holt S."/>
            <person name="Cochrane G."/>
            <person name="Meng A."/>
            <person name="Brown T."/>
            <person name="Cohen L."/>
        </authorList>
    </citation>
    <scope>NUCLEOTIDE SEQUENCE</scope>
    <source>
        <strain evidence="8">Ms1</strain>
    </source>
</reference>
<sequence length="441" mass="48369">MAAIAAIGIDPGRVHVTPAQFETLQDWFKVLNTISLVLSAVTVATNLLQAKKRAFPSRLTTCFAVAAFGFHVALSLSYLEDWATTASTPPDVPPERWSSCEVQAIFFAYFSTAVVFWWLIISFNLHRVVHMELTVKQARAYEPAYHVAGWGAPLLQVALLFGFKGYGTEVGALYCWITTKDHAVWKLLAFYGTLTTFSVVGLVWSYHIMSKLSKFHRRRMRVQRAALMRARASARNVRGSMSTRGSVTGEETPFLTGAEDSDGARDDDLSIGRGGGMSATEASAVYVASSPNVSDSDAGRAVAQASSSGGSYFSYYLWRQAMFMLVMLIRFVGFVVWQANYMLFTYDASVVSFPLCFVVNYLVCSVGSDTFFLICLTRENTARLCEVLHGRCSSLRAWRRRGDGLSADTGADADTDADSVAPSGGLGGMTPERPKRAPLRI</sequence>
<evidence type="ECO:0000259" key="7">
    <source>
        <dbReference type="PROSITE" id="PS50261"/>
    </source>
</evidence>
<dbReference type="PANTHER" id="PTHR23112:SF0">
    <property type="entry name" value="TRANSMEMBRANE PROTEIN 116"/>
    <property type="match status" value="1"/>
</dbReference>
<dbReference type="EMBL" id="HBFS01022718">
    <property type="protein sequence ID" value="CAD8921969.1"/>
    <property type="molecule type" value="Transcribed_RNA"/>
</dbReference>
<evidence type="ECO:0000256" key="6">
    <source>
        <dbReference type="SAM" id="Phobius"/>
    </source>
</evidence>
<dbReference type="GO" id="GO:0007166">
    <property type="term" value="P:cell surface receptor signaling pathway"/>
    <property type="evidence" value="ECO:0007669"/>
    <property type="project" value="InterPro"/>
</dbReference>
<dbReference type="PROSITE" id="PS50261">
    <property type="entry name" value="G_PROTEIN_RECEP_F2_4"/>
    <property type="match status" value="1"/>
</dbReference>
<keyword evidence="4 6" id="KW-0472">Membrane</keyword>
<dbReference type="InterPro" id="IPR017981">
    <property type="entry name" value="GPCR_2-like_7TM"/>
</dbReference>
<evidence type="ECO:0000256" key="1">
    <source>
        <dbReference type="ARBA" id="ARBA00004141"/>
    </source>
</evidence>
<keyword evidence="2 6" id="KW-0812">Transmembrane</keyword>
<dbReference type="SUPFAM" id="SSF81321">
    <property type="entry name" value="Family A G protein-coupled receptor-like"/>
    <property type="match status" value="1"/>
</dbReference>
<dbReference type="GO" id="GO:0007189">
    <property type="term" value="P:adenylate cyclase-activating G protein-coupled receptor signaling pathway"/>
    <property type="evidence" value="ECO:0007669"/>
    <property type="project" value="TreeGrafter"/>
</dbReference>
<evidence type="ECO:0000256" key="2">
    <source>
        <dbReference type="ARBA" id="ARBA00022692"/>
    </source>
</evidence>
<evidence type="ECO:0000256" key="5">
    <source>
        <dbReference type="SAM" id="MobiDB-lite"/>
    </source>
</evidence>
<feature type="transmembrane region" description="Helical" evidence="6">
    <location>
        <begin position="321"/>
        <end position="339"/>
    </location>
</feature>